<dbReference type="CDD" id="cd06581">
    <property type="entry name" value="TM_PBP1_LivM_like"/>
    <property type="match status" value="1"/>
</dbReference>
<feature type="transmembrane region" description="Helical" evidence="10">
    <location>
        <begin position="280"/>
        <end position="304"/>
    </location>
</feature>
<dbReference type="SUPFAM" id="SSF52540">
    <property type="entry name" value="P-loop containing nucleoside triphosphate hydrolases"/>
    <property type="match status" value="1"/>
</dbReference>
<keyword evidence="6" id="KW-0547">Nucleotide-binding</keyword>
<evidence type="ECO:0000313" key="13">
    <source>
        <dbReference type="Proteomes" id="UP000317023"/>
    </source>
</evidence>
<feature type="transmembrane region" description="Helical" evidence="10">
    <location>
        <begin position="207"/>
        <end position="232"/>
    </location>
</feature>
<protein>
    <submittedName>
        <fullName evidence="12">ATP-binding cassette domain-containing protein</fullName>
    </submittedName>
</protein>
<keyword evidence="4" id="KW-1003">Cell membrane</keyword>
<feature type="transmembrane region" description="Helical" evidence="10">
    <location>
        <begin position="90"/>
        <end position="109"/>
    </location>
</feature>
<dbReference type="PROSITE" id="PS50893">
    <property type="entry name" value="ABC_TRANSPORTER_2"/>
    <property type="match status" value="1"/>
</dbReference>
<feature type="transmembrane region" description="Helical" evidence="10">
    <location>
        <begin position="67"/>
        <end position="84"/>
    </location>
</feature>
<keyword evidence="7 12" id="KW-0067">ATP-binding</keyword>
<reference evidence="12 13" key="1">
    <citation type="journal article" date="2019" name="Appl. Microbiol. Biotechnol.">
        <title>Differential efficiency of wild type rhizogenic strains for rol gene transformation of plants.</title>
        <authorList>
            <person name="Desmet S."/>
            <person name="De Keyser E."/>
            <person name="Van Vaerenbergh J."/>
            <person name="Baeyen S."/>
            <person name="Van Huylenbroeck J."/>
            <person name="Geelen D."/>
            <person name="Dhooghe E."/>
        </authorList>
    </citation>
    <scope>NUCLEOTIDE SEQUENCE [LARGE SCALE GENOMIC DNA]</scope>
    <source>
        <strain evidence="12 13">MAFF210266</strain>
    </source>
</reference>
<evidence type="ECO:0000256" key="6">
    <source>
        <dbReference type="ARBA" id="ARBA00022741"/>
    </source>
</evidence>
<feature type="transmembrane region" description="Helical" evidence="10">
    <location>
        <begin position="244"/>
        <end position="268"/>
    </location>
</feature>
<dbReference type="Pfam" id="PF00005">
    <property type="entry name" value="ABC_tran"/>
    <property type="match status" value="1"/>
</dbReference>
<dbReference type="InterPro" id="IPR027417">
    <property type="entry name" value="P-loop_NTPase"/>
</dbReference>
<keyword evidence="5 10" id="KW-0812">Transmembrane</keyword>
<dbReference type="InterPro" id="IPR001851">
    <property type="entry name" value="ABC_transp_permease"/>
</dbReference>
<dbReference type="SMART" id="SM00382">
    <property type="entry name" value="AAA"/>
    <property type="match status" value="1"/>
</dbReference>
<feature type="transmembrane region" description="Helical" evidence="10">
    <location>
        <begin position="157"/>
        <end position="176"/>
    </location>
</feature>
<dbReference type="EMBL" id="SGOE01000011">
    <property type="protein sequence ID" value="TRB00807.1"/>
    <property type="molecule type" value="Genomic_DNA"/>
</dbReference>
<evidence type="ECO:0000256" key="10">
    <source>
        <dbReference type="SAM" id="Phobius"/>
    </source>
</evidence>
<name>A0A546XJ74_AGRTU</name>
<dbReference type="AlphaFoldDB" id="A0A546XJ74"/>
<dbReference type="Gene3D" id="3.40.50.300">
    <property type="entry name" value="P-loop containing nucleotide triphosphate hydrolases"/>
    <property type="match status" value="1"/>
</dbReference>
<evidence type="ECO:0000259" key="11">
    <source>
        <dbReference type="PROSITE" id="PS50893"/>
    </source>
</evidence>
<accession>A0A546XJ74</accession>
<feature type="transmembrane region" description="Helical" evidence="10">
    <location>
        <begin position="37"/>
        <end position="55"/>
    </location>
</feature>
<evidence type="ECO:0000256" key="8">
    <source>
        <dbReference type="ARBA" id="ARBA00022989"/>
    </source>
</evidence>
<gene>
    <name evidence="12" type="ORF">EXN61_25035</name>
</gene>
<comment type="caution">
    <text evidence="12">The sequence shown here is derived from an EMBL/GenBank/DDBJ whole genome shotgun (WGS) entry which is preliminary data.</text>
</comment>
<dbReference type="Proteomes" id="UP000317023">
    <property type="component" value="Unassembled WGS sequence"/>
</dbReference>
<proteinExistence type="inferred from homology"/>
<dbReference type="InterPro" id="IPR003439">
    <property type="entry name" value="ABC_transporter-like_ATP-bd"/>
</dbReference>
<dbReference type="PANTHER" id="PTHR45772">
    <property type="entry name" value="CONSERVED COMPONENT OF ABC TRANSPORTER FOR NATURAL AMINO ACIDS-RELATED"/>
    <property type="match status" value="1"/>
</dbReference>
<evidence type="ECO:0000256" key="4">
    <source>
        <dbReference type="ARBA" id="ARBA00022475"/>
    </source>
</evidence>
<feature type="transmembrane region" description="Helical" evidence="10">
    <location>
        <begin position="116"/>
        <end position="137"/>
    </location>
</feature>
<sequence length="562" mass="59259">MVTMMPKLMSNGGYAAVLGASMLALVPFLMGPFQVELVALALLYGLFAFGLDIAWGRAGIVSIGQAIFFGCGAYGVGLAAKFGIWTGWGFVGAISVSCVIAAAVGGAGLRRASSPSTMAVLTLALALLAEKAAITWVGVTGGSNGLFVAPPSDTNMYYWSTLGVIASVVLLTKSCILDRRLGNRLTAIRLNEQRAEHLGIEIHSTRVIAFVTGAAIAALAGAMAAPLITTITPDRVGILLSTQALVWVALGGRGTLVGPFAGALLAVYGQDALAGSVGDYYLLILGVLFVLSVLFMPRGIVGLFEKGEHVAPVKPQDMGKPGLAKDTGTAGISLETRDLVVSLGGSTIINKLDLSIRASEIVCVIGPNGAGKSTMLNAVSGLLPSSGGSILLKDRNVTETSSSTRVRLGLSRTFQVPSLFPELTVGDHMILARQEGGASEVQPERYRRLEKTRWDVPVGKLSLGERRMLEIAMALARRPDVLLLDEPAAGLARNESELVVDDLKELRQKTGCAIVCVEHDMELVRKLADRVICLHQGRILKEGTMDQVAADPEVRRSYLGQR</sequence>
<dbReference type="InterPro" id="IPR043428">
    <property type="entry name" value="LivM-like"/>
</dbReference>
<dbReference type="GO" id="GO:0015658">
    <property type="term" value="F:branched-chain amino acid transmembrane transporter activity"/>
    <property type="evidence" value="ECO:0007669"/>
    <property type="project" value="InterPro"/>
</dbReference>
<dbReference type="InterPro" id="IPR051120">
    <property type="entry name" value="ABC_AA/LPS_Transport"/>
</dbReference>
<feature type="domain" description="ABC transporter" evidence="11">
    <location>
        <begin position="334"/>
        <end position="561"/>
    </location>
</feature>
<keyword evidence="3" id="KW-0813">Transport</keyword>
<comment type="subcellular location">
    <subcellularLocation>
        <location evidence="1">Cell membrane</location>
        <topology evidence="1">Multi-pass membrane protein</topology>
    </subcellularLocation>
</comment>
<evidence type="ECO:0000256" key="7">
    <source>
        <dbReference type="ARBA" id="ARBA00022840"/>
    </source>
</evidence>
<dbReference type="GO" id="GO:0016887">
    <property type="term" value="F:ATP hydrolysis activity"/>
    <property type="evidence" value="ECO:0007669"/>
    <property type="project" value="InterPro"/>
</dbReference>
<keyword evidence="9 10" id="KW-0472">Membrane</keyword>
<comment type="similarity">
    <text evidence="2">Belongs to the ABC transporter superfamily.</text>
</comment>
<evidence type="ECO:0000313" key="12">
    <source>
        <dbReference type="EMBL" id="TRB00807.1"/>
    </source>
</evidence>
<dbReference type="PROSITE" id="PS00211">
    <property type="entry name" value="ABC_TRANSPORTER_1"/>
    <property type="match status" value="1"/>
</dbReference>
<dbReference type="GO" id="GO:0005886">
    <property type="term" value="C:plasma membrane"/>
    <property type="evidence" value="ECO:0007669"/>
    <property type="project" value="UniProtKB-SubCell"/>
</dbReference>
<evidence type="ECO:0000256" key="9">
    <source>
        <dbReference type="ARBA" id="ARBA00023136"/>
    </source>
</evidence>
<evidence type="ECO:0000256" key="3">
    <source>
        <dbReference type="ARBA" id="ARBA00022448"/>
    </source>
</evidence>
<evidence type="ECO:0000256" key="2">
    <source>
        <dbReference type="ARBA" id="ARBA00005417"/>
    </source>
</evidence>
<dbReference type="Pfam" id="PF02653">
    <property type="entry name" value="BPD_transp_2"/>
    <property type="match status" value="1"/>
</dbReference>
<dbReference type="GO" id="GO:0005524">
    <property type="term" value="F:ATP binding"/>
    <property type="evidence" value="ECO:0007669"/>
    <property type="project" value="UniProtKB-KW"/>
</dbReference>
<evidence type="ECO:0000256" key="5">
    <source>
        <dbReference type="ARBA" id="ARBA00022692"/>
    </source>
</evidence>
<feature type="transmembrane region" description="Helical" evidence="10">
    <location>
        <begin position="12"/>
        <end position="31"/>
    </location>
</feature>
<keyword evidence="8 10" id="KW-1133">Transmembrane helix</keyword>
<dbReference type="InterPro" id="IPR003593">
    <property type="entry name" value="AAA+_ATPase"/>
</dbReference>
<evidence type="ECO:0000256" key="1">
    <source>
        <dbReference type="ARBA" id="ARBA00004651"/>
    </source>
</evidence>
<dbReference type="InterPro" id="IPR017871">
    <property type="entry name" value="ABC_transporter-like_CS"/>
</dbReference>
<organism evidence="12 13">
    <name type="scientific">Agrobacterium tumefaciens</name>
    <dbReference type="NCBI Taxonomy" id="358"/>
    <lineage>
        <taxon>Bacteria</taxon>
        <taxon>Pseudomonadati</taxon>
        <taxon>Pseudomonadota</taxon>
        <taxon>Alphaproteobacteria</taxon>
        <taxon>Hyphomicrobiales</taxon>
        <taxon>Rhizobiaceae</taxon>
        <taxon>Rhizobium/Agrobacterium group</taxon>
        <taxon>Agrobacterium</taxon>
        <taxon>Agrobacterium tumefaciens complex</taxon>
    </lineage>
</organism>